<dbReference type="EMBL" id="FOND01000001">
    <property type="protein sequence ID" value="SFD90899.1"/>
    <property type="molecule type" value="Genomic_DNA"/>
</dbReference>
<dbReference type="RefSeq" id="WP_092194958.1">
    <property type="nucleotide sequence ID" value="NZ_FOND01000001.1"/>
</dbReference>
<dbReference type="PROSITE" id="PS00584">
    <property type="entry name" value="PFKB_KINASES_2"/>
    <property type="match status" value="1"/>
</dbReference>
<dbReference type="InterPro" id="IPR002173">
    <property type="entry name" value="Carboh/pur_kinase_PfkB_CS"/>
</dbReference>
<keyword evidence="7" id="KW-1185">Reference proteome</keyword>
<dbReference type="Pfam" id="PF00294">
    <property type="entry name" value="PfkB"/>
    <property type="match status" value="1"/>
</dbReference>
<dbReference type="PROSITE" id="PS00583">
    <property type="entry name" value="PFKB_KINASES_1"/>
    <property type="match status" value="1"/>
</dbReference>
<dbReference type="GO" id="GO:0016301">
    <property type="term" value="F:kinase activity"/>
    <property type="evidence" value="ECO:0007669"/>
    <property type="project" value="UniProtKB-KW"/>
</dbReference>
<protein>
    <submittedName>
        <fullName evidence="6">Ribokinase</fullName>
    </submittedName>
</protein>
<dbReference type="GO" id="GO:0006796">
    <property type="term" value="P:phosphate-containing compound metabolic process"/>
    <property type="evidence" value="ECO:0007669"/>
    <property type="project" value="UniProtKB-ARBA"/>
</dbReference>
<dbReference type="PANTHER" id="PTHR10584">
    <property type="entry name" value="SUGAR KINASE"/>
    <property type="match status" value="1"/>
</dbReference>
<evidence type="ECO:0000313" key="6">
    <source>
        <dbReference type="EMBL" id="SFD90899.1"/>
    </source>
</evidence>
<dbReference type="OrthoDB" id="7946249at2"/>
<evidence type="ECO:0000256" key="1">
    <source>
        <dbReference type="ARBA" id="ARBA00010688"/>
    </source>
</evidence>
<evidence type="ECO:0000259" key="5">
    <source>
        <dbReference type="Pfam" id="PF00294"/>
    </source>
</evidence>
<name>A0A1I1W7B1_9ACTN</name>
<organism evidence="6 7">
    <name type="scientific">Blastococcus tunisiensis</name>
    <dbReference type="NCBI Taxonomy" id="1798228"/>
    <lineage>
        <taxon>Bacteria</taxon>
        <taxon>Bacillati</taxon>
        <taxon>Actinomycetota</taxon>
        <taxon>Actinomycetes</taxon>
        <taxon>Geodermatophilales</taxon>
        <taxon>Geodermatophilaceae</taxon>
        <taxon>Blastococcus</taxon>
    </lineage>
</organism>
<feature type="domain" description="Carbohydrate kinase PfkB" evidence="5">
    <location>
        <begin position="1"/>
        <end position="309"/>
    </location>
</feature>
<sequence>MTDAVVLGQVGRDLVLLVAALPSPGGAATATGRRELLGGKGANQAVAFAQLGVPVALVGVVGDDAAGAAVREQAARDGIDVSHVRTRPGAATALLVDLVESGGRRRLVEHVPDGVLLTAGDVAAAGDLVAGCRLLALQLQQPGAAVRAALDRVPATAIVVSDGAPADPGTRERVLARADVVRADRVEAAELVGRPLHGVDDVREAAAELLTAGPRLVSLAAGEEGDVVAWRSGPAPGAAAGMLETDPRWADGEIVIPHLGGHPVDPTGAGDASLAALAATLLGGAGPEDAAWVAGAAAAVTVAHAGGRPELDPAALGEVVRRGRH</sequence>
<proteinExistence type="inferred from homology"/>
<dbReference type="AlphaFoldDB" id="A0A1I1W7B1"/>
<dbReference type="Proteomes" id="UP000198589">
    <property type="component" value="Unassembled WGS sequence"/>
</dbReference>
<comment type="similarity">
    <text evidence="1 4">Belongs to the carbohydrate kinase PfkB family.</text>
</comment>
<keyword evidence="3 4" id="KW-0418">Kinase</keyword>
<evidence type="ECO:0000256" key="4">
    <source>
        <dbReference type="RuleBase" id="RU003704"/>
    </source>
</evidence>
<dbReference type="SUPFAM" id="SSF53613">
    <property type="entry name" value="Ribokinase-like"/>
    <property type="match status" value="1"/>
</dbReference>
<dbReference type="PANTHER" id="PTHR10584:SF166">
    <property type="entry name" value="RIBOKINASE"/>
    <property type="match status" value="1"/>
</dbReference>
<dbReference type="InterPro" id="IPR029056">
    <property type="entry name" value="Ribokinase-like"/>
</dbReference>
<reference evidence="7" key="1">
    <citation type="submission" date="2016-10" db="EMBL/GenBank/DDBJ databases">
        <authorList>
            <person name="Varghese N."/>
            <person name="Submissions S."/>
        </authorList>
    </citation>
    <scope>NUCLEOTIDE SEQUENCE [LARGE SCALE GENOMIC DNA]</scope>
    <source>
        <strain evidence="7">DSM 46838</strain>
    </source>
</reference>
<dbReference type="InterPro" id="IPR002139">
    <property type="entry name" value="Ribo/fructo_kinase"/>
</dbReference>
<keyword evidence="2 4" id="KW-0808">Transferase</keyword>
<dbReference type="PRINTS" id="PR00990">
    <property type="entry name" value="RIBOKINASE"/>
</dbReference>
<dbReference type="Gene3D" id="3.40.1190.20">
    <property type="match status" value="1"/>
</dbReference>
<evidence type="ECO:0000256" key="3">
    <source>
        <dbReference type="ARBA" id="ARBA00022777"/>
    </source>
</evidence>
<accession>A0A1I1W7B1</accession>
<evidence type="ECO:0000313" key="7">
    <source>
        <dbReference type="Proteomes" id="UP000198589"/>
    </source>
</evidence>
<dbReference type="STRING" id="1798228.SAMN05216574_101263"/>
<evidence type="ECO:0000256" key="2">
    <source>
        <dbReference type="ARBA" id="ARBA00022679"/>
    </source>
</evidence>
<dbReference type="GO" id="GO:0005829">
    <property type="term" value="C:cytosol"/>
    <property type="evidence" value="ECO:0007669"/>
    <property type="project" value="TreeGrafter"/>
</dbReference>
<dbReference type="InterPro" id="IPR011611">
    <property type="entry name" value="PfkB_dom"/>
</dbReference>
<gene>
    <name evidence="6" type="ORF">SAMN05216574_101263</name>
</gene>